<name>A0A1I5PQH4_9BACI</name>
<dbReference type="Pfam" id="PF00291">
    <property type="entry name" value="PALP"/>
    <property type="match status" value="1"/>
</dbReference>
<reference evidence="5" key="1">
    <citation type="submission" date="2016-10" db="EMBL/GenBank/DDBJ databases">
        <authorList>
            <person name="Varghese N."/>
            <person name="Submissions S."/>
        </authorList>
    </citation>
    <scope>NUCLEOTIDE SEQUENCE [LARGE SCALE GENOMIC DNA]</scope>
    <source>
        <strain evidence="5">S7</strain>
    </source>
</reference>
<keyword evidence="2" id="KW-0663">Pyridoxal phosphate</keyword>
<evidence type="ECO:0000313" key="4">
    <source>
        <dbReference type="EMBL" id="SFP35781.1"/>
    </source>
</evidence>
<accession>A0A1I5PQH4</accession>
<evidence type="ECO:0000256" key="2">
    <source>
        <dbReference type="ARBA" id="ARBA00022898"/>
    </source>
</evidence>
<dbReference type="SUPFAM" id="SSF53686">
    <property type="entry name" value="Tryptophan synthase beta subunit-like PLP-dependent enzymes"/>
    <property type="match status" value="1"/>
</dbReference>
<protein>
    <submittedName>
        <fullName evidence="4">Threonine synthase</fullName>
    </submittedName>
</protein>
<keyword evidence="5" id="KW-1185">Reference proteome</keyword>
<dbReference type="GO" id="GO:1901605">
    <property type="term" value="P:alpha-amino acid metabolic process"/>
    <property type="evidence" value="ECO:0007669"/>
    <property type="project" value="UniProtKB-ARBA"/>
</dbReference>
<evidence type="ECO:0000259" key="3">
    <source>
        <dbReference type="Pfam" id="PF00291"/>
    </source>
</evidence>
<comment type="cofactor">
    <cofactor evidence="1">
        <name>pyridoxal 5'-phosphate</name>
        <dbReference type="ChEBI" id="CHEBI:597326"/>
    </cofactor>
</comment>
<proteinExistence type="predicted"/>
<evidence type="ECO:0000256" key="1">
    <source>
        <dbReference type="ARBA" id="ARBA00001933"/>
    </source>
</evidence>
<sequence length="116" mass="12705">MPVDSGQASVYIKLESQNPTGFHKDRMSAYLVSMAKSQNYKGIVIASSGNAGLSIASYAAFACIPCVLIATKQLNPDAAGIIELHDAVENLIRLKERLQVIRLQSNLFYKNIYTPE</sequence>
<dbReference type="AlphaFoldDB" id="A0A1I5PQH4"/>
<dbReference type="EMBL" id="FOXD01000004">
    <property type="protein sequence ID" value="SFP35781.1"/>
    <property type="molecule type" value="Genomic_DNA"/>
</dbReference>
<organism evidence="4 5">
    <name type="scientific">Salibacterium halotolerans</name>
    <dbReference type="NCBI Taxonomy" id="1884432"/>
    <lineage>
        <taxon>Bacteria</taxon>
        <taxon>Bacillati</taxon>
        <taxon>Bacillota</taxon>
        <taxon>Bacilli</taxon>
        <taxon>Bacillales</taxon>
        <taxon>Bacillaceae</taxon>
    </lineage>
</organism>
<gene>
    <name evidence="4" type="ORF">SAMN05518683_104183</name>
</gene>
<dbReference type="STRING" id="1884432.SAMN05518683_104183"/>
<dbReference type="InterPro" id="IPR036052">
    <property type="entry name" value="TrpB-like_PALP_sf"/>
</dbReference>
<dbReference type="InterPro" id="IPR001926">
    <property type="entry name" value="TrpB-like_PALP"/>
</dbReference>
<evidence type="ECO:0000313" key="5">
    <source>
        <dbReference type="Proteomes" id="UP000198892"/>
    </source>
</evidence>
<feature type="domain" description="Tryptophan synthase beta chain-like PALP" evidence="3">
    <location>
        <begin position="7"/>
        <end position="87"/>
    </location>
</feature>
<dbReference type="Proteomes" id="UP000198892">
    <property type="component" value="Unassembled WGS sequence"/>
</dbReference>
<dbReference type="Gene3D" id="3.40.50.1100">
    <property type="match status" value="2"/>
</dbReference>